<keyword evidence="1" id="KW-1188">Viral release from host cell</keyword>
<gene>
    <name evidence="5" type="ORF">MM415B00395_0020</name>
</gene>
<reference evidence="5" key="1">
    <citation type="submission" date="2020-03" db="EMBL/GenBank/DDBJ databases">
        <title>The deep terrestrial virosphere.</title>
        <authorList>
            <person name="Holmfeldt K."/>
            <person name="Nilsson E."/>
            <person name="Simone D."/>
            <person name="Lopez-Fernandez M."/>
            <person name="Wu X."/>
            <person name="de Brujin I."/>
            <person name="Lundin D."/>
            <person name="Andersson A."/>
            <person name="Bertilsson S."/>
            <person name="Dopson M."/>
        </authorList>
    </citation>
    <scope>NUCLEOTIDE SEQUENCE</scope>
    <source>
        <strain evidence="5">MM415B00395</strain>
    </source>
</reference>
<keyword evidence="3" id="KW-0812">Transmembrane</keyword>
<proteinExistence type="predicted"/>
<name>A0A6M3J6Z4_9ZZZZ</name>
<protein>
    <submittedName>
        <fullName evidence="5">Putative tail protein</fullName>
    </submittedName>
</protein>
<feature type="coiled-coil region" evidence="2">
    <location>
        <begin position="880"/>
        <end position="907"/>
    </location>
</feature>
<feature type="transmembrane region" description="Helical" evidence="3">
    <location>
        <begin position="472"/>
        <end position="495"/>
    </location>
</feature>
<dbReference type="PANTHER" id="PTHR37813">
    <property type="entry name" value="FELS-2 PROPHAGE PROTEIN"/>
    <property type="match status" value="1"/>
</dbReference>
<keyword evidence="3" id="KW-1133">Transmembrane helix</keyword>
<keyword evidence="2" id="KW-0175">Coiled coil</keyword>
<keyword evidence="3" id="KW-0472">Membrane</keyword>
<accession>A0A6M3J6Z4</accession>
<feature type="coiled-coil region" evidence="2">
    <location>
        <begin position="939"/>
        <end position="966"/>
    </location>
</feature>
<evidence type="ECO:0000259" key="4">
    <source>
        <dbReference type="Pfam" id="PF10145"/>
    </source>
</evidence>
<evidence type="ECO:0000256" key="1">
    <source>
        <dbReference type="ARBA" id="ARBA00022612"/>
    </source>
</evidence>
<sequence>MAVGDELILGTLFKGKLDPTFIQAVNQLRTILQGLNAQFKTFSTEAAAVSQSTKGISSALESVSTQTGKAAQAVPGFTKQIASASSGYQRFMAALKVTAAYGVAATAMYKLVAGIKAGISEIVDYDQALKNLQAITGATNIQISAMGDTLLDVAKRTKFSTRELADGMVLLGQAGFTAEESMQAISATADLASGTLSDLASTADLVTTTIRSYNLSAIESTRVADVMANAVNKSKLTIDKLRTSFNYVAAAASQSGVSLEETAATMMTLANNGLRASTIGTGLRQVLARMVAPSRAIREEMERYGIELSDINPTVVGFQTAIENLSKILVNSKTKTVDMQKAFTLFGLRGAQAAAVIVKSYLSGQWQRALEMARRIGTSSEMASKQLEGLGAMAKNISDRAGVLAVRLGEAGVAGAMRGFLNIVKDTLGVLDDFITTGIGQAIVKFGLLVTSISAVILIMKGLQGVLGAISFTAMITNPMNIAILAAAAFVAILMQLRGELDKEVESLRKAAIAHMSMADSLELYIQTLESLHKSQKPEAIEEYKNQLLRLVTTHKELSHSIDLTKLSHEDLMKVMREEKMKENQVALSNYTEAVAKHTVALEKLKVIETDVSIMHGQFGADEAALAEGLSYSTKSMEEFINASSEGKRMFDEIRKSTEAYLEALAKMASQNAITVGKARELGNAFIDTNIKVKSASTELRAYFENLLSVIGKTFLEIKDKTQTYYSQTKSFYTDMYRDLDVLRKADLAATMRSVEQKVASFNKWAEENIKNEKERQLAVETIRQRELLEFMEAEQQKLKGEKLTASERMAVLKEFISEEDSTYAYRLKSLEDQLNAILKSEKTSYDDRKAAFNEYMGLVDVEEQSHLVRKEAMLQVEVHMREEINRQLLDETIKALKEQIELEDNAAKDKWRIWENEAEKRIDLKKYQTDQLDKMDELAVLKGEITEKEALQRKWEREIASLEAILKIRMDLVEKSKSLYEEDSQNYADALKAKVAAEQALAQAKLDYQIETEKMRIKEEEDANKAVEKIDNIQKVYVRVSNAIRDNPIKIDIDTKPAEAALESLIVKYNTAVATMMAQLAELQASGASGARNAYGWMRQLISSINDYQNRLDRIREYFKYNPFGFGSSTATNKATSSAVSSTPSTKTLDTMNLNLNVGGVTKTLQVVGTTASTRDTVLSLQNELNKLGLSYG</sequence>
<dbReference type="EMBL" id="MT141539">
    <property type="protein sequence ID" value="QJA65474.1"/>
    <property type="molecule type" value="Genomic_DNA"/>
</dbReference>
<evidence type="ECO:0000313" key="5">
    <source>
        <dbReference type="EMBL" id="QJA65474.1"/>
    </source>
</evidence>
<feature type="transmembrane region" description="Helical" evidence="3">
    <location>
        <begin position="442"/>
        <end position="460"/>
    </location>
</feature>
<dbReference type="PANTHER" id="PTHR37813:SF1">
    <property type="entry name" value="FELS-2 PROPHAGE PROTEIN"/>
    <property type="match status" value="1"/>
</dbReference>
<dbReference type="InterPro" id="IPR010090">
    <property type="entry name" value="Phage_tape_meas"/>
</dbReference>
<evidence type="ECO:0000256" key="2">
    <source>
        <dbReference type="SAM" id="Coils"/>
    </source>
</evidence>
<dbReference type="NCBIfam" id="TIGR01760">
    <property type="entry name" value="tape_meas_TP901"/>
    <property type="match status" value="1"/>
</dbReference>
<organism evidence="5">
    <name type="scientific">viral metagenome</name>
    <dbReference type="NCBI Taxonomy" id="1070528"/>
    <lineage>
        <taxon>unclassified sequences</taxon>
        <taxon>metagenomes</taxon>
        <taxon>organismal metagenomes</taxon>
    </lineage>
</organism>
<dbReference type="Pfam" id="PF10145">
    <property type="entry name" value="PhageMin_Tail"/>
    <property type="match status" value="1"/>
</dbReference>
<feature type="domain" description="Phage tail tape measure protein" evidence="4">
    <location>
        <begin position="148"/>
        <end position="347"/>
    </location>
</feature>
<dbReference type="AlphaFoldDB" id="A0A6M3J6Z4"/>
<evidence type="ECO:0000256" key="3">
    <source>
        <dbReference type="SAM" id="Phobius"/>
    </source>
</evidence>
<feature type="coiled-coil region" evidence="2">
    <location>
        <begin position="1002"/>
        <end position="1031"/>
    </location>
</feature>